<dbReference type="InParanoid" id="B9SSA7"/>
<evidence type="ECO:0000313" key="1">
    <source>
        <dbReference type="EMBL" id="EEF33500.1"/>
    </source>
</evidence>
<name>B9SSA7_RICCO</name>
<evidence type="ECO:0000313" key="2">
    <source>
        <dbReference type="Proteomes" id="UP000008311"/>
    </source>
</evidence>
<organism evidence="1 2">
    <name type="scientific">Ricinus communis</name>
    <name type="common">Castor bean</name>
    <dbReference type="NCBI Taxonomy" id="3988"/>
    <lineage>
        <taxon>Eukaryota</taxon>
        <taxon>Viridiplantae</taxon>
        <taxon>Streptophyta</taxon>
        <taxon>Embryophyta</taxon>
        <taxon>Tracheophyta</taxon>
        <taxon>Spermatophyta</taxon>
        <taxon>Magnoliopsida</taxon>
        <taxon>eudicotyledons</taxon>
        <taxon>Gunneridae</taxon>
        <taxon>Pentapetalae</taxon>
        <taxon>rosids</taxon>
        <taxon>fabids</taxon>
        <taxon>Malpighiales</taxon>
        <taxon>Euphorbiaceae</taxon>
        <taxon>Acalyphoideae</taxon>
        <taxon>Acalypheae</taxon>
        <taxon>Ricinus</taxon>
    </lineage>
</organism>
<dbReference type="Proteomes" id="UP000008311">
    <property type="component" value="Unassembled WGS sequence"/>
</dbReference>
<gene>
    <name evidence="1" type="ORF">RCOM_1227940</name>
</gene>
<reference evidence="2" key="1">
    <citation type="journal article" date="2010" name="Nat. Biotechnol.">
        <title>Draft genome sequence of the oilseed species Ricinus communis.</title>
        <authorList>
            <person name="Chan A.P."/>
            <person name="Crabtree J."/>
            <person name="Zhao Q."/>
            <person name="Lorenzi H."/>
            <person name="Orvis J."/>
            <person name="Puiu D."/>
            <person name="Melake-Berhan A."/>
            <person name="Jones K.M."/>
            <person name="Redman J."/>
            <person name="Chen G."/>
            <person name="Cahoon E.B."/>
            <person name="Gedil M."/>
            <person name="Stanke M."/>
            <person name="Haas B.J."/>
            <person name="Wortman J.R."/>
            <person name="Fraser-Liggett C.M."/>
            <person name="Ravel J."/>
            <person name="Rabinowicz P.D."/>
        </authorList>
    </citation>
    <scope>NUCLEOTIDE SEQUENCE [LARGE SCALE GENOMIC DNA]</scope>
    <source>
        <strain evidence="2">cv. Hale</strain>
    </source>
</reference>
<dbReference type="AlphaFoldDB" id="B9SSA7"/>
<protein>
    <submittedName>
        <fullName evidence="1">Uncharacterized protein</fullName>
    </submittedName>
</protein>
<keyword evidence="2" id="KW-1185">Reference proteome</keyword>
<dbReference type="EMBL" id="EQ974111">
    <property type="protein sequence ID" value="EEF33500.1"/>
    <property type="molecule type" value="Genomic_DNA"/>
</dbReference>
<accession>B9SSA7</accession>
<proteinExistence type="predicted"/>
<sequence>MQVESSKSKARAAIVIEANKYAYSLEPTVDSRASSFVNHVIEANKYTHNLEPTIDVLKLFINQKFVGAIGIVATSEESIALLSHNMKIPYASNPEHLESVALNEARVKSRSCDFSKVTSMAAGQLISQSSLAAIFYDIHSLSDQFVCPSSVRVQSAAEEEPATAAYHCRKEINGSQ</sequence>